<dbReference type="Gene3D" id="3.40.50.360">
    <property type="match status" value="1"/>
</dbReference>
<dbReference type="GO" id="GO:0009055">
    <property type="term" value="F:electron transfer activity"/>
    <property type="evidence" value="ECO:0007669"/>
    <property type="project" value="UniProtKB-UniRule"/>
</dbReference>
<dbReference type="Proteomes" id="UP000016895">
    <property type="component" value="Chromosome 2"/>
</dbReference>
<dbReference type="InterPro" id="IPR050104">
    <property type="entry name" value="FMN-dep_NADH:Q_OxRdtase_AzoR1"/>
</dbReference>
<dbReference type="SUPFAM" id="SSF52218">
    <property type="entry name" value="Flavoproteins"/>
    <property type="match status" value="1"/>
</dbReference>
<dbReference type="KEGG" id="vni:VIBNI_B0051"/>
<keyword evidence="9" id="KW-1185">Reference proteome</keyword>
<evidence type="ECO:0000313" key="8">
    <source>
        <dbReference type="EMBL" id="CCO59890.1"/>
    </source>
</evidence>
<comment type="catalytic activity">
    <reaction evidence="5">
        <text>N,N-dimethyl-1,4-phenylenediamine + anthranilate + 2 NAD(+) = 2-(4-dimethylaminophenyl)diazenylbenzoate + 2 NADH + 2 H(+)</text>
        <dbReference type="Rhea" id="RHEA:55872"/>
        <dbReference type="ChEBI" id="CHEBI:15378"/>
        <dbReference type="ChEBI" id="CHEBI:15783"/>
        <dbReference type="ChEBI" id="CHEBI:16567"/>
        <dbReference type="ChEBI" id="CHEBI:57540"/>
        <dbReference type="ChEBI" id="CHEBI:57945"/>
        <dbReference type="ChEBI" id="CHEBI:71579"/>
        <dbReference type="EC" id="1.7.1.17"/>
    </reaction>
    <physiologicalReaction direction="right-to-left" evidence="5">
        <dbReference type="Rhea" id="RHEA:55874"/>
    </physiologicalReaction>
</comment>
<dbReference type="EC" id="1.7.1.17" evidence="6"/>
<dbReference type="GO" id="GO:0016655">
    <property type="term" value="F:oxidoreductase activity, acting on NAD(P)H, quinone or similar compound as acceptor"/>
    <property type="evidence" value="ECO:0007669"/>
    <property type="project" value="InterPro"/>
</dbReference>
<evidence type="ECO:0000256" key="6">
    <source>
        <dbReference type="HAMAP-Rule" id="MF_01216"/>
    </source>
</evidence>
<comment type="caution">
    <text evidence="6">Lacks conserved residue(s) required for the propagation of feature annotation.</text>
</comment>
<dbReference type="InterPro" id="IPR003680">
    <property type="entry name" value="Flavodoxin_fold"/>
</dbReference>
<evidence type="ECO:0000256" key="4">
    <source>
        <dbReference type="ARBA" id="ARBA00023027"/>
    </source>
</evidence>
<evidence type="ECO:0000313" key="9">
    <source>
        <dbReference type="Proteomes" id="UP000016895"/>
    </source>
</evidence>
<accession>U4KAR4</accession>
<dbReference type="EC" id="1.6.5.-" evidence="6"/>
<dbReference type="InterPro" id="IPR023048">
    <property type="entry name" value="NADH:quinone_OxRdtase_FMN_depd"/>
</dbReference>
<dbReference type="HAMAP" id="MF_01216">
    <property type="entry name" value="Azoreductase_type1"/>
    <property type="match status" value="1"/>
</dbReference>
<feature type="binding site" evidence="6">
    <location>
        <position position="10"/>
    </location>
    <ligand>
        <name>FMN</name>
        <dbReference type="ChEBI" id="CHEBI:58210"/>
    </ligand>
</feature>
<organism evidence="8 9">
    <name type="scientific">Vibrio nigripulchritudo</name>
    <dbReference type="NCBI Taxonomy" id="28173"/>
    <lineage>
        <taxon>Bacteria</taxon>
        <taxon>Pseudomonadati</taxon>
        <taxon>Pseudomonadota</taxon>
        <taxon>Gammaproteobacteria</taxon>
        <taxon>Vibrionales</taxon>
        <taxon>Vibrionaceae</taxon>
        <taxon>Vibrio</taxon>
    </lineage>
</organism>
<name>U4KAR4_9VIBR</name>
<dbReference type="RefSeq" id="WP_022560571.1">
    <property type="nucleotide sequence ID" value="NC_022543.1"/>
</dbReference>
<evidence type="ECO:0000256" key="5">
    <source>
        <dbReference type="ARBA" id="ARBA00048542"/>
    </source>
</evidence>
<comment type="function">
    <text evidence="6">Quinone reductase that provides resistance to thiol-specific stress caused by electrophilic quinones.</text>
</comment>
<evidence type="ECO:0000259" key="7">
    <source>
        <dbReference type="Pfam" id="PF02525"/>
    </source>
</evidence>
<evidence type="ECO:0000256" key="2">
    <source>
        <dbReference type="ARBA" id="ARBA00022643"/>
    </source>
</evidence>
<dbReference type="PATRIC" id="fig|1260221.3.peg.3747"/>
<comment type="catalytic activity">
    <reaction evidence="6">
        <text>2 a quinone + NADH + H(+) = 2 a 1,4-benzosemiquinone + NAD(+)</text>
        <dbReference type="Rhea" id="RHEA:65952"/>
        <dbReference type="ChEBI" id="CHEBI:15378"/>
        <dbReference type="ChEBI" id="CHEBI:57540"/>
        <dbReference type="ChEBI" id="CHEBI:57945"/>
        <dbReference type="ChEBI" id="CHEBI:132124"/>
        <dbReference type="ChEBI" id="CHEBI:134225"/>
    </reaction>
</comment>
<comment type="function">
    <text evidence="6">Also exhibits azoreductase activity. Catalyzes the reductive cleavage of the azo bond in aromatic azo compounds to the corresponding amines.</text>
</comment>
<evidence type="ECO:0000256" key="3">
    <source>
        <dbReference type="ARBA" id="ARBA00023002"/>
    </source>
</evidence>
<keyword evidence="3 6" id="KW-0560">Oxidoreductase</keyword>
<keyword evidence="1 6" id="KW-0285">Flavoprotein</keyword>
<proteinExistence type="inferred from homology"/>
<dbReference type="eggNOG" id="COG1182">
    <property type="taxonomic scope" value="Bacteria"/>
</dbReference>
<comment type="similarity">
    <text evidence="6">Belongs to the azoreductase type 1 family.</text>
</comment>
<protein>
    <recommendedName>
        <fullName evidence="6">FMN dependent NADH:quinone oxidoreductase</fullName>
        <ecNumber evidence="6">1.6.5.-</ecNumber>
    </recommendedName>
    <alternativeName>
        <fullName evidence="6">Azo-dye reductase</fullName>
    </alternativeName>
    <alternativeName>
        <fullName evidence="6">FMN-dependent NADH-azo compound oxidoreductase</fullName>
    </alternativeName>
    <alternativeName>
        <fullName evidence="6">FMN-dependent NADH-azoreductase</fullName>
        <ecNumber evidence="6">1.7.1.17</ecNumber>
    </alternativeName>
</protein>
<reference evidence="8 9" key="1">
    <citation type="journal article" date="2013" name="ISME J.">
        <title>Comparative genomics of pathogenic lineages of Vibrio nigripulchritudo identifies virulence-associated traits.</title>
        <authorList>
            <person name="Goudenege D."/>
            <person name="Labreuche Y."/>
            <person name="Krin E."/>
            <person name="Ansquer D."/>
            <person name="Mangenot S."/>
            <person name="Calteau A."/>
            <person name="Medigue C."/>
            <person name="Mazel D."/>
            <person name="Polz M.F."/>
            <person name="Le Roux F."/>
        </authorList>
    </citation>
    <scope>NUCLEOTIDE SEQUENCE [LARGE SCALE GENOMIC DNA]</scope>
    <source>
        <strain evidence="9">SnF1</strain>
    </source>
</reference>
<dbReference type="OrthoDB" id="9787136at2"/>
<dbReference type="Pfam" id="PF02525">
    <property type="entry name" value="Flavodoxin_2"/>
    <property type="match status" value="1"/>
</dbReference>
<dbReference type="EMBL" id="FO203527">
    <property type="protein sequence ID" value="CCO59890.1"/>
    <property type="molecule type" value="Genomic_DNA"/>
</dbReference>
<keyword evidence="4 6" id="KW-0520">NAD</keyword>
<sequence>MITLLQIDASPRQFSPEPQPHQSVSRRIAHHFVSEIEKNTKINNLIVRDLAVNPPPFIDIGWISESFSDEKKSDQTSSLAISDELIAEVEAADIIVISSPMYNYGMPAVLKAWFDQVIRINKTFSFDSEKEPPIEPILSGKIVILCTSSGEYSFGKGESQAHKNHLGAHIEQLSPYLGADHFHEIASEYQEFKDERHDQSLESAINKAKALAHQYAK</sequence>
<dbReference type="GO" id="GO:0010181">
    <property type="term" value="F:FMN binding"/>
    <property type="evidence" value="ECO:0007669"/>
    <property type="project" value="UniProtKB-UniRule"/>
</dbReference>
<dbReference type="PANTHER" id="PTHR43741:SF4">
    <property type="entry name" value="FMN-DEPENDENT NADH:QUINONE OXIDOREDUCTASE"/>
    <property type="match status" value="1"/>
</dbReference>
<dbReference type="STRING" id="28173.VIBNI_B0051"/>
<comment type="subunit">
    <text evidence="6">Homodimer.</text>
</comment>
<feature type="binding site" evidence="6">
    <location>
        <begin position="23"/>
        <end position="25"/>
    </location>
    <ligand>
        <name>FMN</name>
        <dbReference type="ChEBI" id="CHEBI:58210"/>
    </ligand>
</feature>
<evidence type="ECO:0000256" key="1">
    <source>
        <dbReference type="ARBA" id="ARBA00022630"/>
    </source>
</evidence>
<dbReference type="InterPro" id="IPR029039">
    <property type="entry name" value="Flavoprotein-like_sf"/>
</dbReference>
<feature type="domain" description="Flavodoxin-like fold" evidence="7">
    <location>
        <begin position="7"/>
        <end position="210"/>
    </location>
</feature>
<dbReference type="PANTHER" id="PTHR43741">
    <property type="entry name" value="FMN-DEPENDENT NADH-AZOREDUCTASE 1"/>
    <property type="match status" value="1"/>
</dbReference>
<comment type="cofactor">
    <cofactor evidence="6">
        <name>FMN</name>
        <dbReference type="ChEBI" id="CHEBI:58210"/>
    </cofactor>
    <text evidence="6">Binds 1 FMN per subunit.</text>
</comment>
<dbReference type="GO" id="GO:0016652">
    <property type="term" value="F:oxidoreductase activity, acting on NAD(P)H as acceptor"/>
    <property type="evidence" value="ECO:0007669"/>
    <property type="project" value="UniProtKB-UniRule"/>
</dbReference>
<dbReference type="AlphaFoldDB" id="U4KAR4"/>
<gene>
    <name evidence="6" type="primary">azoR</name>
    <name evidence="8" type="ORF">VIBNI_B0051</name>
</gene>
<keyword evidence="2 6" id="KW-0288">FMN</keyword>